<dbReference type="OrthoDB" id="189117at2"/>
<evidence type="ECO:0000259" key="1">
    <source>
        <dbReference type="Pfam" id="PF23981"/>
    </source>
</evidence>
<dbReference type="EMBL" id="SDHX01000001">
    <property type="protein sequence ID" value="RXK55020.1"/>
    <property type="molecule type" value="Genomic_DNA"/>
</dbReference>
<name>A0A4Q1C853_9BACT</name>
<dbReference type="AlphaFoldDB" id="A0A4Q1C853"/>
<dbReference type="Pfam" id="PF23981">
    <property type="entry name" value="DUF7305"/>
    <property type="match status" value="1"/>
</dbReference>
<evidence type="ECO:0000313" key="3">
    <source>
        <dbReference type="Proteomes" id="UP000290218"/>
    </source>
</evidence>
<keyword evidence="3" id="KW-1185">Reference proteome</keyword>
<feature type="domain" description="DUF7305" evidence="1">
    <location>
        <begin position="303"/>
        <end position="432"/>
    </location>
</feature>
<comment type="caution">
    <text evidence="2">The sequence shown here is derived from an EMBL/GenBank/DDBJ whole genome shotgun (WGS) entry which is preliminary data.</text>
</comment>
<organism evidence="2 3">
    <name type="scientific">Oleiharenicola lentus</name>
    <dbReference type="NCBI Taxonomy" id="2508720"/>
    <lineage>
        <taxon>Bacteria</taxon>
        <taxon>Pseudomonadati</taxon>
        <taxon>Verrucomicrobiota</taxon>
        <taxon>Opitutia</taxon>
        <taxon>Opitutales</taxon>
        <taxon>Opitutaceae</taxon>
        <taxon>Oleiharenicola</taxon>
    </lineage>
</organism>
<proteinExistence type="predicted"/>
<evidence type="ECO:0000313" key="2">
    <source>
        <dbReference type="EMBL" id="RXK55020.1"/>
    </source>
</evidence>
<gene>
    <name evidence="2" type="ORF">ESB00_03730</name>
</gene>
<dbReference type="InterPro" id="IPR055729">
    <property type="entry name" value="DUF7305"/>
</dbReference>
<dbReference type="Proteomes" id="UP000290218">
    <property type="component" value="Unassembled WGS sequence"/>
</dbReference>
<dbReference type="RefSeq" id="WP_129046388.1">
    <property type="nucleotide sequence ID" value="NZ_SDHX01000001.1"/>
</dbReference>
<sequence length="467" mass="48926">MIVALILSAVVAISLTSYIRLGVTSQRISNRALYNNAAMNLAENGLEEAMYSINKMVADDTYDWSGWKNDGTSANSSAWARFPANGNFTFDQNATGFVRVYVQNYKGVSAPTIVTRATITLGGVASAPIEKWVEVTLAKASKFANGLVAKDTILFKGNNATVDSWNSESAGVGTFTPFSDSVKNDRGSVGSVSVAVDSVLVKNADVWGYVSTNNAEDPTDNVGTNGSILGKDSTYDPSSWTTKNVDPNRVSTQFSANFDPVTTPATTATNIGTIGSAGTYGTAGTATTVLCDNISFSSKNTIVEFVGDVTLIIKAGVGEQAIKIAGSGSGFRVAANSSLKIYTAGDIDLTGQGIINVSGAPKSVQIYGTSTSTSTDQDIKIAGGGAFAGVVYAPNGSVTINGDGSVWGSIVAEDITLTGNANFHYDESLGNMGTGNPFRVSKWKELTMEDEADTKSDRSGYRKFLDF</sequence>
<protein>
    <recommendedName>
        <fullName evidence="1">DUF7305 domain-containing protein</fullName>
    </recommendedName>
</protein>
<accession>A0A4Q1C853</accession>
<reference evidence="2 3" key="1">
    <citation type="submission" date="2019-01" db="EMBL/GenBank/DDBJ databases">
        <title>Lacunisphaera sp. strain TWA-58.</title>
        <authorList>
            <person name="Chen W.-M."/>
        </authorList>
    </citation>
    <scope>NUCLEOTIDE SEQUENCE [LARGE SCALE GENOMIC DNA]</scope>
    <source>
        <strain evidence="2 3">TWA-58</strain>
    </source>
</reference>